<dbReference type="SMART" id="SM00433">
    <property type="entry name" value="TOP2c"/>
    <property type="match status" value="1"/>
</dbReference>
<dbReference type="Proteomes" id="UP000320766">
    <property type="component" value="Unassembled WGS sequence"/>
</dbReference>
<dbReference type="InterPro" id="IPR018522">
    <property type="entry name" value="TopoIIA_CS"/>
</dbReference>
<dbReference type="Pfam" id="PF00986">
    <property type="entry name" value="DNA_gyraseB_C"/>
    <property type="match status" value="1"/>
</dbReference>
<evidence type="ECO:0000259" key="13">
    <source>
        <dbReference type="PROSITE" id="PS50880"/>
    </source>
</evidence>
<evidence type="ECO:0000313" key="14">
    <source>
        <dbReference type="EMBL" id="RZN69849.1"/>
    </source>
</evidence>
<evidence type="ECO:0000256" key="10">
    <source>
        <dbReference type="ARBA" id="ARBA00023125"/>
    </source>
</evidence>
<dbReference type="GO" id="GO:0003918">
    <property type="term" value="F:DNA topoisomerase type II (double strand cut, ATP-hydrolyzing) activity"/>
    <property type="evidence" value="ECO:0007669"/>
    <property type="project" value="UniProtKB-EC"/>
</dbReference>
<dbReference type="PROSITE" id="PS50880">
    <property type="entry name" value="TOPRIM"/>
    <property type="match status" value="1"/>
</dbReference>
<dbReference type="GO" id="GO:0003677">
    <property type="term" value="F:DNA binding"/>
    <property type="evidence" value="ECO:0007669"/>
    <property type="project" value="UniProtKB-KW"/>
</dbReference>
<dbReference type="Pfam" id="PF00204">
    <property type="entry name" value="DNA_gyraseB"/>
    <property type="match status" value="1"/>
</dbReference>
<proteinExistence type="inferred from homology"/>
<dbReference type="InterPro" id="IPR034160">
    <property type="entry name" value="TOPRIM_GyrB"/>
</dbReference>
<dbReference type="CDD" id="cd16928">
    <property type="entry name" value="HATPase_GyrB-like"/>
    <property type="match status" value="1"/>
</dbReference>
<dbReference type="SUPFAM" id="SSF54211">
    <property type="entry name" value="Ribosomal protein S5 domain 2-like"/>
    <property type="match status" value="1"/>
</dbReference>
<dbReference type="InterPro" id="IPR013760">
    <property type="entry name" value="Topo_IIA-like_dom_sf"/>
</dbReference>
<dbReference type="NCBIfam" id="NF004189">
    <property type="entry name" value="PRK05644.1"/>
    <property type="match status" value="1"/>
</dbReference>
<protein>
    <recommendedName>
        <fullName evidence="4">DNA topoisomerase (ATP-hydrolyzing)</fullName>
        <ecNumber evidence="4">5.6.2.2</ecNumber>
    </recommendedName>
</protein>
<keyword evidence="11 14" id="KW-0413">Isomerase</keyword>
<keyword evidence="7" id="KW-0067">ATP-binding</keyword>
<dbReference type="EMBL" id="RXIL01000067">
    <property type="protein sequence ID" value="RZN69849.1"/>
    <property type="molecule type" value="Genomic_DNA"/>
</dbReference>
<evidence type="ECO:0000256" key="7">
    <source>
        <dbReference type="ARBA" id="ARBA00022840"/>
    </source>
</evidence>
<keyword evidence="6" id="KW-0547">Nucleotide-binding</keyword>
<dbReference type="SUPFAM" id="SSF56719">
    <property type="entry name" value="Type II DNA topoisomerase"/>
    <property type="match status" value="1"/>
</dbReference>
<dbReference type="GO" id="GO:0005524">
    <property type="term" value="F:ATP binding"/>
    <property type="evidence" value="ECO:0007669"/>
    <property type="project" value="UniProtKB-KW"/>
</dbReference>
<dbReference type="SMART" id="SM00387">
    <property type="entry name" value="HATPase_c"/>
    <property type="match status" value="1"/>
</dbReference>
<accession>A0A520KWW8</accession>
<evidence type="ECO:0000256" key="4">
    <source>
        <dbReference type="ARBA" id="ARBA00012895"/>
    </source>
</evidence>
<reference evidence="14 15" key="1">
    <citation type="journal article" date="2019" name="Nat. Microbiol.">
        <title>Wide diversity of methane and short-chain alkane metabolisms in uncultured archaea.</title>
        <authorList>
            <person name="Borrel G."/>
            <person name="Adam P.S."/>
            <person name="McKay L.J."/>
            <person name="Chen L.X."/>
            <person name="Sierra-Garcia I.N."/>
            <person name="Sieber C.M."/>
            <person name="Letourneur Q."/>
            <person name="Ghozlane A."/>
            <person name="Andersen G.L."/>
            <person name="Li W.J."/>
            <person name="Hallam S.J."/>
            <person name="Muyzer G."/>
            <person name="de Oliveira V.M."/>
            <person name="Inskeep W.P."/>
            <person name="Banfield J.F."/>
            <person name="Gribaldo S."/>
        </authorList>
    </citation>
    <scope>NUCLEOTIDE SEQUENCE [LARGE SCALE GENOMIC DNA]</scope>
    <source>
        <strain evidence="14">NM1b</strain>
    </source>
</reference>
<evidence type="ECO:0000256" key="1">
    <source>
        <dbReference type="ARBA" id="ARBA00000185"/>
    </source>
</evidence>
<dbReference type="PROSITE" id="PS00177">
    <property type="entry name" value="TOPOISOMERASE_II"/>
    <property type="match status" value="1"/>
</dbReference>
<comment type="similarity">
    <text evidence="3">Belongs to the type II topoisomerase GyrB family.</text>
</comment>
<dbReference type="InterPro" id="IPR036890">
    <property type="entry name" value="HATPase_C_sf"/>
</dbReference>
<dbReference type="PRINTS" id="PR01159">
    <property type="entry name" value="DNAGYRASEB"/>
</dbReference>
<dbReference type="PANTHER" id="PTHR45866:SF1">
    <property type="entry name" value="DNA GYRASE SUBUNIT B, MITOCHONDRIAL"/>
    <property type="match status" value="1"/>
</dbReference>
<evidence type="ECO:0000313" key="15">
    <source>
        <dbReference type="Proteomes" id="UP000320766"/>
    </source>
</evidence>
<dbReference type="PRINTS" id="PR00418">
    <property type="entry name" value="TPI2FAMILY"/>
</dbReference>
<dbReference type="GO" id="GO:0006265">
    <property type="term" value="P:DNA topological change"/>
    <property type="evidence" value="ECO:0007669"/>
    <property type="project" value="InterPro"/>
</dbReference>
<evidence type="ECO:0000256" key="12">
    <source>
        <dbReference type="SAM" id="Coils"/>
    </source>
</evidence>
<dbReference type="InterPro" id="IPR000565">
    <property type="entry name" value="Topo_IIA_B"/>
</dbReference>
<keyword evidence="10" id="KW-0238">DNA-binding</keyword>
<dbReference type="InterPro" id="IPR013759">
    <property type="entry name" value="Topo_IIA_B_C"/>
</dbReference>
<dbReference type="Pfam" id="PF01751">
    <property type="entry name" value="Toprim"/>
    <property type="match status" value="1"/>
</dbReference>
<evidence type="ECO:0000256" key="8">
    <source>
        <dbReference type="ARBA" id="ARBA00022842"/>
    </source>
</evidence>
<feature type="domain" description="Toprim" evidence="13">
    <location>
        <begin position="415"/>
        <end position="529"/>
    </location>
</feature>
<dbReference type="EC" id="5.6.2.2" evidence="4"/>
<dbReference type="CDD" id="cd03366">
    <property type="entry name" value="TOPRIM_TopoIIA_GyrB"/>
    <property type="match status" value="1"/>
</dbReference>
<evidence type="ECO:0000256" key="5">
    <source>
        <dbReference type="ARBA" id="ARBA00022723"/>
    </source>
</evidence>
<dbReference type="Gene3D" id="3.30.230.10">
    <property type="match status" value="1"/>
</dbReference>
<evidence type="ECO:0000256" key="3">
    <source>
        <dbReference type="ARBA" id="ARBA00010708"/>
    </source>
</evidence>
<evidence type="ECO:0000256" key="11">
    <source>
        <dbReference type="ARBA" id="ARBA00023235"/>
    </source>
</evidence>
<dbReference type="InterPro" id="IPR003594">
    <property type="entry name" value="HATPase_dom"/>
</dbReference>
<dbReference type="NCBIfam" id="NF011501">
    <property type="entry name" value="PRK14939.1"/>
    <property type="match status" value="1"/>
</dbReference>
<dbReference type="SUPFAM" id="SSF55874">
    <property type="entry name" value="ATPase domain of HSP90 chaperone/DNA topoisomerase II/histidine kinase"/>
    <property type="match status" value="1"/>
</dbReference>
<dbReference type="FunFam" id="3.40.50.670:FF:000002">
    <property type="entry name" value="DNA gyrase subunit B"/>
    <property type="match status" value="1"/>
</dbReference>
<keyword evidence="5" id="KW-0479">Metal-binding</keyword>
<dbReference type="InterPro" id="IPR020568">
    <property type="entry name" value="Ribosomal_Su5_D2-typ_SF"/>
</dbReference>
<dbReference type="Pfam" id="PF02518">
    <property type="entry name" value="HATPase_c"/>
    <property type="match status" value="1"/>
</dbReference>
<dbReference type="InterPro" id="IPR014721">
    <property type="entry name" value="Ribsml_uS5_D2-typ_fold_subgr"/>
</dbReference>
<organism evidence="14 15">
    <name type="scientific">Candidatus Methanolliviera hydrocarbonicum</name>
    <dbReference type="NCBI Taxonomy" id="2491085"/>
    <lineage>
        <taxon>Archaea</taxon>
        <taxon>Methanobacteriati</taxon>
        <taxon>Methanobacteriota</taxon>
        <taxon>Candidatus Methanoliparia</taxon>
        <taxon>Candidatus Methanoliparales</taxon>
        <taxon>Candidatus Methanollivieraceae</taxon>
        <taxon>Candidatus Methanolliviera</taxon>
    </lineage>
</organism>
<evidence type="ECO:0000256" key="2">
    <source>
        <dbReference type="ARBA" id="ARBA00001946"/>
    </source>
</evidence>
<dbReference type="InterPro" id="IPR013506">
    <property type="entry name" value="Topo_IIA_bsu_dom2"/>
</dbReference>
<feature type="coiled-coil region" evidence="12">
    <location>
        <begin position="364"/>
        <end position="391"/>
    </location>
</feature>
<comment type="cofactor">
    <cofactor evidence="2">
        <name>Mg(2+)</name>
        <dbReference type="ChEBI" id="CHEBI:18420"/>
    </cofactor>
</comment>
<dbReference type="AlphaFoldDB" id="A0A520KWW8"/>
<name>A0A520KWW8_9EURY</name>
<dbReference type="InterPro" id="IPR002288">
    <property type="entry name" value="DNA_gyrase_B_C"/>
</dbReference>
<dbReference type="PANTHER" id="PTHR45866">
    <property type="entry name" value="DNA GYRASE/TOPOISOMERASE SUBUNIT B"/>
    <property type="match status" value="1"/>
</dbReference>
<evidence type="ECO:0000256" key="6">
    <source>
        <dbReference type="ARBA" id="ARBA00022741"/>
    </source>
</evidence>
<gene>
    <name evidence="14" type="ORF">EF807_04055</name>
</gene>
<sequence length="628" mass="71138">MEYDSDSILVLDGIEAVRKRPGMYIGDVSHKGLHQLFFEVVENSIDEVLAGYCQNIWITLKEDSVTIKDDGRGIPVNRKEEFGQSALEVVMTRLHAGGKFNDNVYAIAGGLHGVGLSCVNALSEWLLAKIKRNNKIYEMKFEFGRSVTPLKELGETDESGTEISFKPDSSIMEETKFDPSYIKRRLRQLAFLNNGVKIYFNEINGKEEVFHYTDGLTAYLSYLNENKKPLHDPISIRKEEALEGQRFVISVEIGIQYTDSYAETLYSFANNVYTSEGGTHLTGFRYGLTRAVNYYAKTKKDNKYTFSGEDVREGGTAIVNVRLPNPVFEGQTKNKLMNSDVKNIVEQTTYEGMERFLEENPQVADRIIRKIESARKARDAAQKSRELVRKKNTFGSVLPGKLADCSGRGVKKEEREIFIVEGDSAGGSAKQARDRKFQAILPLRGKIINVEKNRIDKILKNEEIQSLISASGCGIGEDLDMSKLRYGKIIITTDADVDGAHIRTLLLTFFFRYMFPLIEGGKIYSAMPPLYKISKGKKEHYAYTDEELRRVVDNWGGNVSVQRYKGLGEMNPEQLWDTTMDPKSRTLIRITMEDAEEADRVFTMLMGENVGPRRNFIQENADKVNLDV</sequence>
<keyword evidence="12" id="KW-0175">Coiled coil</keyword>
<dbReference type="Gene3D" id="3.30.565.10">
    <property type="entry name" value="Histidine kinase-like ATPase, C-terminal domain"/>
    <property type="match status" value="1"/>
</dbReference>
<keyword evidence="8" id="KW-0460">Magnesium</keyword>
<dbReference type="GO" id="GO:0046872">
    <property type="term" value="F:metal ion binding"/>
    <property type="evidence" value="ECO:0007669"/>
    <property type="project" value="UniProtKB-KW"/>
</dbReference>
<dbReference type="InterPro" id="IPR001241">
    <property type="entry name" value="Topo_IIA"/>
</dbReference>
<evidence type="ECO:0000256" key="9">
    <source>
        <dbReference type="ARBA" id="ARBA00023029"/>
    </source>
</evidence>
<dbReference type="CDD" id="cd00822">
    <property type="entry name" value="TopoII_Trans_DNA_gyrase"/>
    <property type="match status" value="1"/>
</dbReference>
<comment type="caution">
    <text evidence="14">The sequence shown here is derived from an EMBL/GenBank/DDBJ whole genome shotgun (WGS) entry which is preliminary data.</text>
</comment>
<keyword evidence="9" id="KW-0799">Topoisomerase</keyword>
<dbReference type="FunFam" id="3.30.565.10:FF:000002">
    <property type="entry name" value="DNA gyrase subunit B"/>
    <property type="match status" value="1"/>
</dbReference>
<comment type="catalytic activity">
    <reaction evidence="1">
        <text>ATP-dependent breakage, passage and rejoining of double-stranded DNA.</text>
        <dbReference type="EC" id="5.6.2.2"/>
    </reaction>
</comment>
<dbReference type="Gene3D" id="3.40.50.670">
    <property type="match status" value="1"/>
</dbReference>
<dbReference type="InterPro" id="IPR006171">
    <property type="entry name" value="TOPRIM_dom"/>
</dbReference>